<keyword evidence="3" id="KW-0560">Oxidoreductase</keyword>
<feature type="domain" description="Dehydrogenase E1 component" evidence="5">
    <location>
        <begin position="143"/>
        <end position="200"/>
    </location>
</feature>
<dbReference type="GO" id="GO:0006099">
    <property type="term" value="P:tricarboxylic acid cycle"/>
    <property type="evidence" value="ECO:0007669"/>
    <property type="project" value="TreeGrafter"/>
</dbReference>
<dbReference type="Gene3D" id="3.40.50.970">
    <property type="match status" value="1"/>
</dbReference>
<dbReference type="Pfam" id="PF00676">
    <property type="entry name" value="E1_dh"/>
    <property type="match status" value="2"/>
</dbReference>
<comment type="similarity">
    <text evidence="2">Belongs to the alpha-ketoglutarate dehydrogenase family.</text>
</comment>
<sequence length="211" mass="24004">MKFVSRKGEPCSLKKWKACQTQLGDNGSRVMPILIHGDASMFQGSVREALGFSSLEDFRTGGTIHVIINNQIGFTTLPKNFREKLHQLIKGLLSARMIRHSTSPWASPIVVIIKKNGIDIRLCIDYRLVNSLTRLMVYPMPLRHGHNEQDSPEITAPVMYHFINKHPTVIKLYSQKLTNEGVLSPKDYTKMSPTVENHLAQDYYKPRENTS</sequence>
<gene>
    <name evidence="6" type="ORF">PHPALM_2664</name>
</gene>
<dbReference type="GO" id="GO:0030976">
    <property type="term" value="F:thiamine pyrophosphate binding"/>
    <property type="evidence" value="ECO:0007669"/>
    <property type="project" value="InterPro"/>
</dbReference>
<dbReference type="PANTHER" id="PTHR23152:SF4">
    <property type="entry name" value="2-OXOADIPATE DEHYDROGENASE COMPLEX COMPONENT E1"/>
    <property type="match status" value="1"/>
</dbReference>
<dbReference type="GO" id="GO:0004591">
    <property type="term" value="F:oxoglutarate dehydrogenase (succinyl-transferring) activity"/>
    <property type="evidence" value="ECO:0007669"/>
    <property type="project" value="TreeGrafter"/>
</dbReference>
<dbReference type="OrthoDB" id="413077at2759"/>
<keyword evidence="4" id="KW-0786">Thiamine pyrophosphate</keyword>
<evidence type="ECO:0000256" key="1">
    <source>
        <dbReference type="ARBA" id="ARBA00001964"/>
    </source>
</evidence>
<comment type="caution">
    <text evidence="6">The sequence shown here is derived from an EMBL/GenBank/DDBJ whole genome shotgun (WGS) entry which is preliminary data.</text>
</comment>
<dbReference type="SUPFAM" id="SSF52518">
    <property type="entry name" value="Thiamin diphosphate-binding fold (THDP-binding)"/>
    <property type="match status" value="1"/>
</dbReference>
<evidence type="ECO:0000256" key="3">
    <source>
        <dbReference type="ARBA" id="ARBA00023002"/>
    </source>
</evidence>
<organism evidence="6 7">
    <name type="scientific">Phytophthora palmivora</name>
    <dbReference type="NCBI Taxonomy" id="4796"/>
    <lineage>
        <taxon>Eukaryota</taxon>
        <taxon>Sar</taxon>
        <taxon>Stramenopiles</taxon>
        <taxon>Oomycota</taxon>
        <taxon>Peronosporomycetes</taxon>
        <taxon>Peronosporales</taxon>
        <taxon>Peronosporaceae</taxon>
        <taxon>Phytophthora</taxon>
    </lineage>
</organism>
<evidence type="ECO:0000313" key="6">
    <source>
        <dbReference type="EMBL" id="POM79617.1"/>
    </source>
</evidence>
<dbReference type="GO" id="GO:0005739">
    <property type="term" value="C:mitochondrion"/>
    <property type="evidence" value="ECO:0007669"/>
    <property type="project" value="TreeGrafter"/>
</dbReference>
<evidence type="ECO:0000256" key="2">
    <source>
        <dbReference type="ARBA" id="ARBA00006936"/>
    </source>
</evidence>
<dbReference type="EMBL" id="NCKW01001249">
    <property type="protein sequence ID" value="POM79617.1"/>
    <property type="molecule type" value="Genomic_DNA"/>
</dbReference>
<comment type="cofactor">
    <cofactor evidence="1">
        <name>thiamine diphosphate</name>
        <dbReference type="ChEBI" id="CHEBI:58937"/>
    </cofactor>
</comment>
<dbReference type="Proteomes" id="UP000237271">
    <property type="component" value="Unassembled WGS sequence"/>
</dbReference>
<dbReference type="InterPro" id="IPR001017">
    <property type="entry name" value="DH_E1"/>
</dbReference>
<keyword evidence="7" id="KW-1185">Reference proteome</keyword>
<evidence type="ECO:0000313" key="7">
    <source>
        <dbReference type="Proteomes" id="UP000237271"/>
    </source>
</evidence>
<dbReference type="InterPro" id="IPR011603">
    <property type="entry name" value="2oxoglutarate_DH_E1"/>
</dbReference>
<accession>A0A2P4YP81</accession>
<feature type="domain" description="Dehydrogenase E1 component" evidence="5">
    <location>
        <begin position="26"/>
        <end position="79"/>
    </location>
</feature>
<dbReference type="AlphaFoldDB" id="A0A2P4YP81"/>
<dbReference type="PANTHER" id="PTHR23152">
    <property type="entry name" value="2-OXOGLUTARATE DEHYDROGENASE"/>
    <property type="match status" value="1"/>
</dbReference>
<protein>
    <submittedName>
        <fullName evidence="6">Oxoglutarate dehydrogenase (Succinyl-transferring), E1 component, variant 4</fullName>
    </submittedName>
</protein>
<evidence type="ECO:0000259" key="5">
    <source>
        <dbReference type="Pfam" id="PF00676"/>
    </source>
</evidence>
<name>A0A2P4YP81_9STRA</name>
<dbReference type="GO" id="GO:0045252">
    <property type="term" value="C:oxoglutarate dehydrogenase complex"/>
    <property type="evidence" value="ECO:0007669"/>
    <property type="project" value="TreeGrafter"/>
</dbReference>
<evidence type="ECO:0000256" key="4">
    <source>
        <dbReference type="ARBA" id="ARBA00023052"/>
    </source>
</evidence>
<dbReference type="InterPro" id="IPR029061">
    <property type="entry name" value="THDP-binding"/>
</dbReference>
<proteinExistence type="inferred from homology"/>
<reference evidence="6 7" key="1">
    <citation type="journal article" date="2017" name="Genome Biol. Evol.">
        <title>Phytophthora megakarya and P. palmivora, closely related causal agents of cacao black pod rot, underwent increases in genome sizes and gene numbers by different mechanisms.</title>
        <authorList>
            <person name="Ali S.S."/>
            <person name="Shao J."/>
            <person name="Lary D.J."/>
            <person name="Kronmiller B."/>
            <person name="Shen D."/>
            <person name="Strem M.D."/>
            <person name="Amoako-Attah I."/>
            <person name="Akrofi A.Y."/>
            <person name="Begoude B.A."/>
            <person name="Ten Hoopen G.M."/>
            <person name="Coulibaly K."/>
            <person name="Kebe B.I."/>
            <person name="Melnick R.L."/>
            <person name="Guiltinan M.J."/>
            <person name="Tyler B.M."/>
            <person name="Meinhardt L.W."/>
            <person name="Bailey B.A."/>
        </authorList>
    </citation>
    <scope>NUCLEOTIDE SEQUENCE [LARGE SCALE GENOMIC DNA]</scope>
    <source>
        <strain evidence="7">sbr112.9</strain>
    </source>
</reference>